<evidence type="ECO:0000256" key="2">
    <source>
        <dbReference type="ARBA" id="ARBA00022723"/>
    </source>
</evidence>
<name>A0ABR1RYT9_9PEZI</name>
<gene>
    <name evidence="4" type="ORF">PG993_013288</name>
</gene>
<dbReference type="Pfam" id="PF19086">
    <property type="entry name" value="Terpene_syn_C_2"/>
    <property type="match status" value="1"/>
</dbReference>
<accession>A0ABR1RYT9</accession>
<evidence type="ECO:0000256" key="1">
    <source>
        <dbReference type="ARBA" id="ARBA00022679"/>
    </source>
</evidence>
<dbReference type="Gene3D" id="1.10.600.10">
    <property type="entry name" value="Farnesyl Diphosphate Synthase"/>
    <property type="match status" value="2"/>
</dbReference>
<dbReference type="PANTHER" id="PTHR12001:SF72">
    <property type="entry name" value="THIJ_PFPI FAMILY PROTEIN (AFU_ORTHOLOGUE AFUA_3G01210)-RELATED"/>
    <property type="match status" value="1"/>
</dbReference>
<keyword evidence="3" id="KW-0460">Magnesium</keyword>
<feature type="non-terminal residue" evidence="4">
    <location>
        <position position="1"/>
    </location>
</feature>
<reference evidence="4 5" key="1">
    <citation type="submission" date="2023-01" db="EMBL/GenBank/DDBJ databases">
        <title>Analysis of 21 Apiospora genomes using comparative genomics revels a genus with tremendous synthesis potential of carbohydrate active enzymes and secondary metabolites.</title>
        <authorList>
            <person name="Sorensen T."/>
        </authorList>
    </citation>
    <scope>NUCLEOTIDE SEQUENCE [LARGE SCALE GENOMIC DNA]</scope>
    <source>
        <strain evidence="4 5">CBS 33761</strain>
    </source>
</reference>
<evidence type="ECO:0000313" key="5">
    <source>
        <dbReference type="Proteomes" id="UP001444661"/>
    </source>
</evidence>
<dbReference type="InterPro" id="IPR008949">
    <property type="entry name" value="Isoprenoid_synthase_dom_sf"/>
</dbReference>
<keyword evidence="1" id="KW-0808">Transferase</keyword>
<comment type="caution">
    <text evidence="4">The sequence shown here is derived from an EMBL/GenBank/DDBJ whole genome shotgun (WGS) entry which is preliminary data.</text>
</comment>
<dbReference type="Pfam" id="PF00348">
    <property type="entry name" value="polyprenyl_synt"/>
    <property type="match status" value="1"/>
</dbReference>
<protein>
    <submittedName>
        <fullName evidence="4">Polyprenyl synthetase</fullName>
    </submittedName>
</protein>
<sequence length="769" mass="87004">CPKKTSNCLQHPDNIVLGQMPSSVMEYRYSYLLHPSQDETQGLCDGLLVRKHTDEDLEEIGTFKAQEDWRELVAPISKYRGGLGPKHSFMAVSLPECLPDRLEIVSYANEFAFLHDDITDVLRQTEVRDKPNQGKRETLAFLARLTSWKGDNENDQVLDAFREGAETGSIAALNSGKRKMQAKILETMILIDRPRALAAVRAWAAFIEQGAGRRHHHRFQTLDEYLPYRTQDVGHMFWHALVTFGCSISLSEEEMRVCADLVQPAVVAASLTNDLFSYEKEYEASQAAGLSDVVNALWVLMGEHGISLDEAKALCRMRIKEEVAKYACIAKETRLSNDLSNEVKRYIELMQYSVSGNVIWSLQCPRYHKDMQYNQRQVLRAKEGVGNCPSTYVLAKSENWKTSSSPKRKVECLDQLQNVFPTDTADKQRQNADGDYDWDILNLARGTLLPKLGEEVGICHSTRALANRLAKLVLEPYRYVSSLPSKGVRDMMIDGINHWLGVSPESTAIIRNVIKTIHNSSIMLDDLQDGSQLRRGHPATHTVFGMAQTINSATFQYVQAIAELQRLANPLCLGIFIDEMRNLFVGQGFDLYWTNRGQCPSVVEYLQMVDGKTGGLFRLLARLMTAESKSSHLNRVSVDRLCRLLGRYFQIRDDYQNLVSDEYAAQKGFCEDLDEGKFSLPLIHALAHTDGAQALQLQGVLRERRTKGKCTAEQKRLVLARMHEAGSLDYVQHVLHALHTQLDDEVGRLERVFGQVNHEIRLMLALLRV</sequence>
<dbReference type="PROSITE" id="PS00723">
    <property type="entry name" value="POLYPRENYL_SYNTHASE_1"/>
    <property type="match status" value="1"/>
</dbReference>
<dbReference type="InterPro" id="IPR000092">
    <property type="entry name" value="Polyprenyl_synt"/>
</dbReference>
<dbReference type="SFLD" id="SFLDS00005">
    <property type="entry name" value="Isoprenoid_Synthase_Type_I"/>
    <property type="match status" value="1"/>
</dbReference>
<keyword evidence="5" id="KW-1185">Reference proteome</keyword>
<evidence type="ECO:0000313" key="4">
    <source>
        <dbReference type="EMBL" id="KAK8022521.1"/>
    </source>
</evidence>
<dbReference type="CDD" id="cd00685">
    <property type="entry name" value="Trans_IPPS_HT"/>
    <property type="match status" value="1"/>
</dbReference>
<dbReference type="SUPFAM" id="SSF48576">
    <property type="entry name" value="Terpenoid synthases"/>
    <property type="match status" value="2"/>
</dbReference>
<keyword evidence="2" id="KW-0479">Metal-binding</keyword>
<dbReference type="EMBL" id="JAQQWK010000012">
    <property type="protein sequence ID" value="KAK8022521.1"/>
    <property type="molecule type" value="Genomic_DNA"/>
</dbReference>
<organism evidence="4 5">
    <name type="scientific">Apiospora rasikravindrae</name>
    <dbReference type="NCBI Taxonomy" id="990691"/>
    <lineage>
        <taxon>Eukaryota</taxon>
        <taxon>Fungi</taxon>
        <taxon>Dikarya</taxon>
        <taxon>Ascomycota</taxon>
        <taxon>Pezizomycotina</taxon>
        <taxon>Sordariomycetes</taxon>
        <taxon>Xylariomycetidae</taxon>
        <taxon>Amphisphaeriales</taxon>
        <taxon>Apiosporaceae</taxon>
        <taxon>Apiospora</taxon>
    </lineage>
</organism>
<evidence type="ECO:0000256" key="3">
    <source>
        <dbReference type="ARBA" id="ARBA00022842"/>
    </source>
</evidence>
<dbReference type="PROSITE" id="PS00444">
    <property type="entry name" value="POLYPRENYL_SYNTHASE_2"/>
    <property type="match status" value="1"/>
</dbReference>
<dbReference type="InterPro" id="IPR033749">
    <property type="entry name" value="Polyprenyl_synt_CS"/>
</dbReference>
<proteinExistence type="predicted"/>
<dbReference type="PANTHER" id="PTHR12001">
    <property type="entry name" value="GERANYLGERANYL PYROPHOSPHATE SYNTHASE"/>
    <property type="match status" value="1"/>
</dbReference>
<dbReference type="Proteomes" id="UP001444661">
    <property type="component" value="Unassembled WGS sequence"/>
</dbReference>